<name>A0A0G0UHN7_9BACT</name>
<accession>A0A0G0UHN7</accession>
<organism evidence="1 2">
    <name type="scientific">Candidatus Curtissbacteria bacterium GW2011_GWA1_40_16</name>
    <dbReference type="NCBI Taxonomy" id="1618405"/>
    <lineage>
        <taxon>Bacteria</taxon>
        <taxon>Candidatus Curtissiibacteriota</taxon>
    </lineage>
</organism>
<sequence length="72" mass="8501">MDNINHKIKRYEDFSELFYIVVFGDFTQASIDKYVKNRKSALPSKCKIVTFEEFQTIISSFKSYKIPIPEVN</sequence>
<gene>
    <name evidence="1" type="ORF">UT84_C0022G0015</name>
</gene>
<dbReference type="AlphaFoldDB" id="A0A0G0UHN7"/>
<evidence type="ECO:0000313" key="2">
    <source>
        <dbReference type="Proteomes" id="UP000034531"/>
    </source>
</evidence>
<evidence type="ECO:0000313" key="1">
    <source>
        <dbReference type="EMBL" id="KKR49652.1"/>
    </source>
</evidence>
<reference evidence="1 2" key="1">
    <citation type="journal article" date="2015" name="Nature">
        <title>rRNA introns, odd ribosomes, and small enigmatic genomes across a large radiation of phyla.</title>
        <authorList>
            <person name="Brown C.T."/>
            <person name="Hug L.A."/>
            <person name="Thomas B.C."/>
            <person name="Sharon I."/>
            <person name="Castelle C.J."/>
            <person name="Singh A."/>
            <person name="Wilkins M.J."/>
            <person name="Williams K.H."/>
            <person name="Banfield J.F."/>
        </authorList>
    </citation>
    <scope>NUCLEOTIDE SEQUENCE [LARGE SCALE GENOMIC DNA]</scope>
</reference>
<dbReference type="EMBL" id="LBYI01000022">
    <property type="protein sequence ID" value="KKR49652.1"/>
    <property type="molecule type" value="Genomic_DNA"/>
</dbReference>
<dbReference type="Proteomes" id="UP000034531">
    <property type="component" value="Unassembled WGS sequence"/>
</dbReference>
<proteinExistence type="predicted"/>
<comment type="caution">
    <text evidence="1">The sequence shown here is derived from an EMBL/GenBank/DDBJ whole genome shotgun (WGS) entry which is preliminary data.</text>
</comment>
<protein>
    <submittedName>
        <fullName evidence="1">Uncharacterized protein</fullName>
    </submittedName>
</protein>